<dbReference type="STRING" id="145388.A0A0D2LZE5"/>
<dbReference type="RefSeq" id="XP_013893761.1">
    <property type="nucleotide sequence ID" value="XM_014038307.1"/>
</dbReference>
<accession>A0A0D2LZE5</accession>
<dbReference type="Proteomes" id="UP000054498">
    <property type="component" value="Unassembled WGS sequence"/>
</dbReference>
<evidence type="ECO:0000313" key="2">
    <source>
        <dbReference type="Proteomes" id="UP000054498"/>
    </source>
</evidence>
<organism evidence="1 2">
    <name type="scientific">Monoraphidium neglectum</name>
    <dbReference type="NCBI Taxonomy" id="145388"/>
    <lineage>
        <taxon>Eukaryota</taxon>
        <taxon>Viridiplantae</taxon>
        <taxon>Chlorophyta</taxon>
        <taxon>core chlorophytes</taxon>
        <taxon>Chlorophyceae</taxon>
        <taxon>CS clade</taxon>
        <taxon>Sphaeropleales</taxon>
        <taxon>Selenastraceae</taxon>
        <taxon>Monoraphidium</taxon>
    </lineage>
</organism>
<protein>
    <submittedName>
        <fullName evidence="1">Uncharacterized protein</fullName>
    </submittedName>
</protein>
<dbReference type="AlphaFoldDB" id="A0A0D2LZE5"/>
<keyword evidence="2" id="KW-1185">Reference proteome</keyword>
<sequence length="58" mass="6515">MGAGAIAEGGDAAGVQAPLKLVGYDKFKRHNPKSDRFKVHRFHHIEFWCADATNTYKR</sequence>
<dbReference type="GeneID" id="25730664"/>
<dbReference type="EMBL" id="KK103917">
    <property type="protein sequence ID" value="KIY94741.1"/>
    <property type="molecule type" value="Genomic_DNA"/>
</dbReference>
<evidence type="ECO:0000313" key="1">
    <source>
        <dbReference type="EMBL" id="KIY94741.1"/>
    </source>
</evidence>
<gene>
    <name evidence="1" type="ORF">MNEG_13223</name>
</gene>
<dbReference type="OrthoDB" id="414569at2759"/>
<reference evidence="1 2" key="1">
    <citation type="journal article" date="2013" name="BMC Genomics">
        <title>Reconstruction of the lipid metabolism for the microalga Monoraphidium neglectum from its genome sequence reveals characteristics suitable for biofuel production.</title>
        <authorList>
            <person name="Bogen C."/>
            <person name="Al-Dilaimi A."/>
            <person name="Albersmeier A."/>
            <person name="Wichmann J."/>
            <person name="Grundmann M."/>
            <person name="Rupp O."/>
            <person name="Lauersen K.J."/>
            <person name="Blifernez-Klassen O."/>
            <person name="Kalinowski J."/>
            <person name="Goesmann A."/>
            <person name="Mussgnug J.H."/>
            <person name="Kruse O."/>
        </authorList>
    </citation>
    <scope>NUCLEOTIDE SEQUENCE [LARGE SCALE GENOMIC DNA]</scope>
    <source>
        <strain evidence="1 2">SAG 48.87</strain>
    </source>
</reference>
<dbReference type="KEGG" id="mng:MNEG_13223"/>
<dbReference type="InterPro" id="IPR029068">
    <property type="entry name" value="Glyas_Bleomycin-R_OHBP_Dase"/>
</dbReference>
<dbReference type="Gene3D" id="3.10.180.10">
    <property type="entry name" value="2,3-Dihydroxybiphenyl 1,2-Dioxygenase, domain 1"/>
    <property type="match status" value="1"/>
</dbReference>
<feature type="non-terminal residue" evidence="1">
    <location>
        <position position="58"/>
    </location>
</feature>
<proteinExistence type="predicted"/>
<name>A0A0D2LZE5_9CHLO</name>